<proteinExistence type="predicted"/>
<sequence>MADSSAGLGAGVGVGVGAGAGDSLGGGGNGGVIVFEPLNLDKGSAKLIWPAPETEEYVEFQDWVWNFSW</sequence>
<reference evidence="1" key="1">
    <citation type="journal article" date="2014" name="Front. Microbiol.">
        <title>High frequency of phylogenetically diverse reductive dehalogenase-homologous genes in deep subseafloor sedimentary metagenomes.</title>
        <authorList>
            <person name="Kawai M."/>
            <person name="Futagami T."/>
            <person name="Toyoda A."/>
            <person name="Takaki Y."/>
            <person name="Nishi S."/>
            <person name="Hori S."/>
            <person name="Arai W."/>
            <person name="Tsubouchi T."/>
            <person name="Morono Y."/>
            <person name="Uchiyama I."/>
            <person name="Ito T."/>
            <person name="Fujiyama A."/>
            <person name="Inagaki F."/>
            <person name="Takami H."/>
        </authorList>
    </citation>
    <scope>NUCLEOTIDE SEQUENCE</scope>
    <source>
        <strain evidence="1">Expedition CK06-06</strain>
    </source>
</reference>
<protein>
    <submittedName>
        <fullName evidence="1">Uncharacterized protein</fullName>
    </submittedName>
</protein>
<organism evidence="1">
    <name type="scientific">marine sediment metagenome</name>
    <dbReference type="NCBI Taxonomy" id="412755"/>
    <lineage>
        <taxon>unclassified sequences</taxon>
        <taxon>metagenomes</taxon>
        <taxon>ecological metagenomes</taxon>
    </lineage>
</organism>
<dbReference type="AlphaFoldDB" id="X1EIN4"/>
<name>X1EIN4_9ZZZZ</name>
<comment type="caution">
    <text evidence="1">The sequence shown here is derived from an EMBL/GenBank/DDBJ whole genome shotgun (WGS) entry which is preliminary data.</text>
</comment>
<accession>X1EIN4</accession>
<dbReference type="EMBL" id="BART01031727">
    <property type="protein sequence ID" value="GAH16969.1"/>
    <property type="molecule type" value="Genomic_DNA"/>
</dbReference>
<evidence type="ECO:0000313" key="1">
    <source>
        <dbReference type="EMBL" id="GAH16969.1"/>
    </source>
</evidence>
<gene>
    <name evidence="1" type="ORF">S01H4_55039</name>
</gene>